<dbReference type="GO" id="GO:0005737">
    <property type="term" value="C:cytoplasm"/>
    <property type="evidence" value="ECO:0007669"/>
    <property type="project" value="InterPro"/>
</dbReference>
<dbReference type="InterPro" id="IPR014944">
    <property type="entry name" value="Toxin_SymE-like"/>
</dbReference>
<feature type="domain" description="Toxin SymE-like" evidence="1">
    <location>
        <begin position="20"/>
        <end position="67"/>
    </location>
</feature>
<name>A0AAI9GMA1_PLUGE</name>
<dbReference type="AlphaFoldDB" id="A0AAI9GMA1"/>
<accession>A0AAI9GMA1</accession>
<dbReference type="GO" id="GO:0003723">
    <property type="term" value="F:RNA binding"/>
    <property type="evidence" value="ECO:0007669"/>
    <property type="project" value="InterPro"/>
</dbReference>
<organism evidence="2">
    <name type="scientific">Pluralibacter gergoviae</name>
    <name type="common">Enterobacter gergoviae</name>
    <dbReference type="NCBI Taxonomy" id="61647"/>
    <lineage>
        <taxon>Bacteria</taxon>
        <taxon>Pseudomonadati</taxon>
        <taxon>Pseudomonadota</taxon>
        <taxon>Gammaproteobacteria</taxon>
        <taxon>Enterobacterales</taxon>
        <taxon>Enterobacteriaceae</taxon>
        <taxon>Pluralibacter</taxon>
    </lineage>
</organism>
<dbReference type="Pfam" id="PF08845">
    <property type="entry name" value="SymE_toxin"/>
    <property type="match status" value="1"/>
</dbReference>
<sequence>MFSLSAPQYSKSEGTISKAQRRYTVGYLPNGKDTPTIKLSGKFLRKKGFNTSTGVMVKIAGDCIVLIPDSPQE</sequence>
<gene>
    <name evidence="2" type="ORF">QEG54_005513</name>
</gene>
<evidence type="ECO:0000259" key="1">
    <source>
        <dbReference type="Pfam" id="PF08845"/>
    </source>
</evidence>
<dbReference type="GO" id="GO:0016788">
    <property type="term" value="F:hydrolase activity, acting on ester bonds"/>
    <property type="evidence" value="ECO:0007669"/>
    <property type="project" value="InterPro"/>
</dbReference>
<comment type="caution">
    <text evidence="2">The sequence shown here is derived from an EMBL/GenBank/DDBJ whole genome shotgun (WGS) entry which is preliminary data.</text>
</comment>
<dbReference type="GO" id="GO:0016070">
    <property type="term" value="P:RNA metabolic process"/>
    <property type="evidence" value="ECO:0007669"/>
    <property type="project" value="InterPro"/>
</dbReference>
<protein>
    <submittedName>
        <fullName evidence="2">SymE family type I addiction module toxin</fullName>
    </submittedName>
</protein>
<proteinExistence type="predicted"/>
<dbReference type="EMBL" id="ABLOKC030000068">
    <property type="protein sequence ID" value="EML1474662.1"/>
    <property type="molecule type" value="Genomic_DNA"/>
</dbReference>
<evidence type="ECO:0000313" key="2">
    <source>
        <dbReference type="EMBL" id="EML1474662.1"/>
    </source>
</evidence>
<reference evidence="2" key="1">
    <citation type="submission" date="2024-02" db="EMBL/GenBank/DDBJ databases">
        <authorList>
            <consortium name="Clinical and Environmental Microbiology Branch: Whole genome sequencing antimicrobial resistance pathogens in the healthcare setting"/>
        </authorList>
    </citation>
    <scope>NUCLEOTIDE SEQUENCE</scope>
    <source>
        <strain evidence="2">2021DK-00143</strain>
    </source>
</reference>